<dbReference type="Proteomes" id="UP000051096">
    <property type="component" value="Unassembled WGS sequence"/>
</dbReference>
<organism evidence="7 8">
    <name type="scientific">candidate division WOR_3 bacterium SM23_60</name>
    <dbReference type="NCBI Taxonomy" id="1703780"/>
    <lineage>
        <taxon>Bacteria</taxon>
        <taxon>Bacteria division WOR-3</taxon>
    </lineage>
</organism>
<dbReference type="GO" id="GO:0005886">
    <property type="term" value="C:plasma membrane"/>
    <property type="evidence" value="ECO:0007669"/>
    <property type="project" value="TreeGrafter"/>
</dbReference>
<dbReference type="GO" id="GO:0005385">
    <property type="term" value="F:zinc ion transmembrane transporter activity"/>
    <property type="evidence" value="ECO:0007669"/>
    <property type="project" value="TreeGrafter"/>
</dbReference>
<dbReference type="Pfam" id="PF01545">
    <property type="entry name" value="Cation_efflux"/>
    <property type="match status" value="1"/>
</dbReference>
<evidence type="ECO:0000256" key="2">
    <source>
        <dbReference type="ARBA" id="ARBA00022692"/>
    </source>
</evidence>
<name>A0A0S8GK31_UNCW3</name>
<dbReference type="SUPFAM" id="SSF161111">
    <property type="entry name" value="Cation efflux protein transmembrane domain-like"/>
    <property type="match status" value="1"/>
</dbReference>
<proteinExistence type="predicted"/>
<feature type="transmembrane region" description="Helical" evidence="5">
    <location>
        <begin position="191"/>
        <end position="208"/>
    </location>
</feature>
<dbReference type="Gene3D" id="1.20.1510.10">
    <property type="entry name" value="Cation efflux protein transmembrane domain"/>
    <property type="match status" value="1"/>
</dbReference>
<keyword evidence="4 5" id="KW-0472">Membrane</keyword>
<protein>
    <recommendedName>
        <fullName evidence="6">Cation efflux protein transmembrane domain-containing protein</fullName>
    </recommendedName>
</protein>
<dbReference type="InterPro" id="IPR002524">
    <property type="entry name" value="Cation_efflux"/>
</dbReference>
<gene>
    <name evidence="7" type="ORF">AMJ87_05520</name>
</gene>
<keyword evidence="3 5" id="KW-1133">Transmembrane helix</keyword>
<feature type="transmembrane region" description="Helical" evidence="5">
    <location>
        <begin position="25"/>
        <end position="52"/>
    </location>
</feature>
<comment type="subcellular location">
    <subcellularLocation>
        <location evidence="1">Membrane</location>
        <topology evidence="1">Multi-pass membrane protein</topology>
    </subcellularLocation>
</comment>
<feature type="domain" description="Cation efflux protein transmembrane" evidence="6">
    <location>
        <begin position="25"/>
        <end position="216"/>
    </location>
</feature>
<reference evidence="7 8" key="1">
    <citation type="journal article" date="2015" name="Microbiome">
        <title>Genomic resolution of linkages in carbon, nitrogen, and sulfur cycling among widespread estuary sediment bacteria.</title>
        <authorList>
            <person name="Baker B.J."/>
            <person name="Lazar C.S."/>
            <person name="Teske A.P."/>
            <person name="Dick G.J."/>
        </authorList>
    </citation>
    <scope>NUCLEOTIDE SEQUENCE [LARGE SCALE GENOMIC DNA]</scope>
    <source>
        <strain evidence="7">SM23_60</strain>
    </source>
</reference>
<accession>A0A0S8GK31</accession>
<dbReference type="EMBL" id="LJUO01000039">
    <property type="protein sequence ID" value="KPK72173.1"/>
    <property type="molecule type" value="Genomic_DNA"/>
</dbReference>
<feature type="transmembrane region" description="Helical" evidence="5">
    <location>
        <begin position="87"/>
        <end position="111"/>
    </location>
</feature>
<keyword evidence="2 5" id="KW-0812">Transmembrane</keyword>
<dbReference type="NCBIfam" id="TIGR01297">
    <property type="entry name" value="CDF"/>
    <property type="match status" value="1"/>
</dbReference>
<evidence type="ECO:0000256" key="1">
    <source>
        <dbReference type="ARBA" id="ARBA00004141"/>
    </source>
</evidence>
<dbReference type="InterPro" id="IPR027469">
    <property type="entry name" value="Cation_efflux_TMD_sf"/>
</dbReference>
<evidence type="ECO:0000313" key="8">
    <source>
        <dbReference type="Proteomes" id="UP000051096"/>
    </source>
</evidence>
<evidence type="ECO:0000256" key="5">
    <source>
        <dbReference type="SAM" id="Phobius"/>
    </source>
</evidence>
<evidence type="ECO:0000259" key="6">
    <source>
        <dbReference type="Pfam" id="PF01545"/>
    </source>
</evidence>
<feature type="transmembrane region" description="Helical" evidence="5">
    <location>
        <begin position="123"/>
        <end position="146"/>
    </location>
</feature>
<dbReference type="AlphaFoldDB" id="A0A0S8GK31"/>
<dbReference type="PANTHER" id="PTHR11562">
    <property type="entry name" value="CATION EFFLUX PROTEIN/ ZINC TRANSPORTER"/>
    <property type="match status" value="1"/>
</dbReference>
<dbReference type="PANTHER" id="PTHR11562:SF17">
    <property type="entry name" value="RE54080P-RELATED"/>
    <property type="match status" value="1"/>
</dbReference>
<dbReference type="InterPro" id="IPR050681">
    <property type="entry name" value="CDF/SLC30A"/>
</dbReference>
<feature type="transmembrane region" description="Helical" evidence="5">
    <location>
        <begin position="158"/>
        <end position="185"/>
    </location>
</feature>
<feature type="transmembrane region" description="Helical" evidence="5">
    <location>
        <begin position="58"/>
        <end position="75"/>
    </location>
</feature>
<dbReference type="InterPro" id="IPR058533">
    <property type="entry name" value="Cation_efflux_TM"/>
</dbReference>
<sequence>MSEHTHRGAFTEQLFEYRSVERRKLILSLSITLTVMVVELVGGVLTHSIALISDAGHMFTHSFAIGLSLAAIAIARRPPCHHRTFGLYRAEILAAFVNGVVLLAIVGIIVYEAIMRLLEPRDVLSASMFVIGVIGLGVNVASILILRGSHREDLNVKSVFYHMVADALSSVAIVIGAVIIHITGWSVIDPILSFGISGMILIWAWGVLRESGKVLLEMAPTGLTSETIIEDIKRNFPEVKELYNTHIWTITSNMLVFTTHIYFHDMSNASSHRESIKRIAEYLKREYQVIESTIEIVAHPDTRCEVPEA</sequence>
<evidence type="ECO:0000256" key="4">
    <source>
        <dbReference type="ARBA" id="ARBA00023136"/>
    </source>
</evidence>
<evidence type="ECO:0000313" key="7">
    <source>
        <dbReference type="EMBL" id="KPK72173.1"/>
    </source>
</evidence>
<evidence type="ECO:0000256" key="3">
    <source>
        <dbReference type="ARBA" id="ARBA00022989"/>
    </source>
</evidence>
<comment type="caution">
    <text evidence="7">The sequence shown here is derived from an EMBL/GenBank/DDBJ whole genome shotgun (WGS) entry which is preliminary data.</text>
</comment>